<dbReference type="InterPro" id="IPR036390">
    <property type="entry name" value="WH_DNA-bd_sf"/>
</dbReference>
<dbReference type="PANTHER" id="PTHR33238">
    <property type="entry name" value="IRON (METAL) DEPENDENT REPRESSOR, DTXR FAMILY"/>
    <property type="match status" value="1"/>
</dbReference>
<organism evidence="6 7">
    <name type="scientific">Thermoproteota archaeon</name>
    <dbReference type="NCBI Taxonomy" id="2056631"/>
    <lineage>
        <taxon>Archaea</taxon>
        <taxon>Thermoproteota</taxon>
    </lineage>
</organism>
<keyword evidence="2" id="KW-0805">Transcription regulation</keyword>
<dbReference type="Gene3D" id="1.10.60.10">
    <property type="entry name" value="Iron dependent repressor, metal binding and dimerisation domain"/>
    <property type="match status" value="1"/>
</dbReference>
<dbReference type="PROSITE" id="PS50944">
    <property type="entry name" value="HTH_DTXR"/>
    <property type="match status" value="1"/>
</dbReference>
<dbReference type="GO" id="GO:0046983">
    <property type="term" value="F:protein dimerization activity"/>
    <property type="evidence" value="ECO:0007669"/>
    <property type="project" value="InterPro"/>
</dbReference>
<accession>A0A497F0I8</accession>
<dbReference type="SMART" id="SM00529">
    <property type="entry name" value="HTH_DTXR"/>
    <property type="match status" value="1"/>
</dbReference>
<dbReference type="InterPro" id="IPR022687">
    <property type="entry name" value="HTH_DTXR"/>
</dbReference>
<dbReference type="Gene3D" id="1.10.10.10">
    <property type="entry name" value="Winged helix-like DNA-binding domain superfamily/Winged helix DNA-binding domain"/>
    <property type="match status" value="1"/>
</dbReference>
<keyword evidence="3" id="KW-0238">DNA-binding</keyword>
<dbReference type="InterPro" id="IPR001367">
    <property type="entry name" value="Fe_dep_repressor"/>
</dbReference>
<comment type="similarity">
    <text evidence="1">Belongs to the DtxR/MntR family.</text>
</comment>
<dbReference type="SUPFAM" id="SSF46785">
    <property type="entry name" value="Winged helix' DNA-binding domain"/>
    <property type="match status" value="1"/>
</dbReference>
<feature type="domain" description="HTH dtxR-type" evidence="5">
    <location>
        <begin position="8"/>
        <end position="69"/>
    </location>
</feature>
<evidence type="ECO:0000256" key="1">
    <source>
        <dbReference type="ARBA" id="ARBA00007871"/>
    </source>
</evidence>
<dbReference type="GO" id="GO:0003677">
    <property type="term" value="F:DNA binding"/>
    <property type="evidence" value="ECO:0007669"/>
    <property type="project" value="UniProtKB-KW"/>
</dbReference>
<evidence type="ECO:0000313" key="6">
    <source>
        <dbReference type="EMBL" id="RLE52430.1"/>
    </source>
</evidence>
<dbReference type="GO" id="GO:0003700">
    <property type="term" value="F:DNA-binding transcription factor activity"/>
    <property type="evidence" value="ECO:0007669"/>
    <property type="project" value="InterPro"/>
</dbReference>
<evidence type="ECO:0000256" key="3">
    <source>
        <dbReference type="ARBA" id="ARBA00023125"/>
    </source>
</evidence>
<dbReference type="SUPFAM" id="SSF47979">
    <property type="entry name" value="Iron-dependent repressor protein, dimerization domain"/>
    <property type="match status" value="1"/>
</dbReference>
<reference evidence="6 7" key="1">
    <citation type="submission" date="2018-06" db="EMBL/GenBank/DDBJ databases">
        <title>Extensive metabolic versatility and redundancy in microbially diverse, dynamic hydrothermal sediments.</title>
        <authorList>
            <person name="Dombrowski N."/>
            <person name="Teske A."/>
            <person name="Baker B.J."/>
        </authorList>
    </citation>
    <scope>NUCLEOTIDE SEQUENCE [LARGE SCALE GENOMIC DNA]</scope>
    <source>
        <strain evidence="6">B20_G2</strain>
    </source>
</reference>
<dbReference type="InterPro" id="IPR036421">
    <property type="entry name" value="Fe_dep_repressor_sf"/>
</dbReference>
<name>A0A497F0I8_9CREN</name>
<dbReference type="EMBL" id="QMRA01000119">
    <property type="protein sequence ID" value="RLE52430.1"/>
    <property type="molecule type" value="Genomic_DNA"/>
</dbReference>
<dbReference type="InterPro" id="IPR036388">
    <property type="entry name" value="WH-like_DNA-bd_sf"/>
</dbReference>
<comment type="caution">
    <text evidence="6">The sequence shown here is derived from an EMBL/GenBank/DDBJ whole genome shotgun (WGS) entry which is preliminary data.</text>
</comment>
<dbReference type="Proteomes" id="UP000269499">
    <property type="component" value="Unassembled WGS sequence"/>
</dbReference>
<evidence type="ECO:0000259" key="5">
    <source>
        <dbReference type="PROSITE" id="PS50944"/>
    </source>
</evidence>
<dbReference type="PANTHER" id="PTHR33238:SF7">
    <property type="entry name" value="IRON-DEPENDENT TRANSCRIPTIONAL REGULATOR"/>
    <property type="match status" value="1"/>
</dbReference>
<protein>
    <submittedName>
        <fullName evidence="6">Metal-dependent transcriptional regulator</fullName>
    </submittedName>
</protein>
<proteinExistence type="inferred from homology"/>
<dbReference type="GO" id="GO:0046914">
    <property type="term" value="F:transition metal ion binding"/>
    <property type="evidence" value="ECO:0007669"/>
    <property type="project" value="InterPro"/>
</dbReference>
<evidence type="ECO:0000256" key="4">
    <source>
        <dbReference type="ARBA" id="ARBA00023163"/>
    </source>
</evidence>
<evidence type="ECO:0000313" key="7">
    <source>
        <dbReference type="Proteomes" id="UP000269499"/>
    </source>
</evidence>
<evidence type="ECO:0000256" key="2">
    <source>
        <dbReference type="ARBA" id="ARBA00023015"/>
    </source>
</evidence>
<dbReference type="Pfam" id="PF01325">
    <property type="entry name" value="Fe_dep_repress"/>
    <property type="match status" value="1"/>
</dbReference>
<gene>
    <name evidence="6" type="ORF">DRJ26_04770</name>
</gene>
<dbReference type="InterPro" id="IPR050536">
    <property type="entry name" value="DtxR_MntR_Metal-Reg"/>
</dbReference>
<dbReference type="Pfam" id="PF02742">
    <property type="entry name" value="Fe_dep_repr_C"/>
    <property type="match status" value="1"/>
</dbReference>
<sequence>MLLSERRISPSLEDYLEAIYIISKKYGSARVKEIADFLNVKSSSVSEAIGRLKDAGLVDHEKYGRIRLTSVGRQVAVEVYRKHVELLNFLVNVLGVPREIAERDACAIEHVISKVTLEKLLNFIEQVMKINRENEDS</sequence>
<dbReference type="InterPro" id="IPR022689">
    <property type="entry name" value="Iron_dep_repressor"/>
</dbReference>
<dbReference type="AlphaFoldDB" id="A0A497F0I8"/>
<keyword evidence="4" id="KW-0804">Transcription</keyword>